<protein>
    <recommendedName>
        <fullName evidence="3">ShKT domain-containing protein</fullName>
    </recommendedName>
</protein>
<feature type="disulfide bond" evidence="1">
    <location>
        <begin position="350"/>
        <end position="363"/>
    </location>
</feature>
<gene>
    <name evidence="4" type="ORF">CBOVIS_LOCUS8337</name>
</gene>
<evidence type="ECO:0000313" key="4">
    <source>
        <dbReference type="EMBL" id="CAB3406238.1"/>
    </source>
</evidence>
<evidence type="ECO:0000256" key="1">
    <source>
        <dbReference type="PROSITE-ProRule" id="PRU01005"/>
    </source>
</evidence>
<feature type="domain" description="ShKT" evidence="3">
    <location>
        <begin position="379"/>
        <end position="415"/>
    </location>
</feature>
<dbReference type="OrthoDB" id="5868374at2759"/>
<evidence type="ECO:0000313" key="5">
    <source>
        <dbReference type="Proteomes" id="UP000494206"/>
    </source>
</evidence>
<evidence type="ECO:0000256" key="2">
    <source>
        <dbReference type="SAM" id="SignalP"/>
    </source>
</evidence>
<dbReference type="SMART" id="SM00254">
    <property type="entry name" value="ShKT"/>
    <property type="match status" value="5"/>
</dbReference>
<reference evidence="4 5" key="1">
    <citation type="submission" date="2020-04" db="EMBL/GenBank/DDBJ databases">
        <authorList>
            <person name="Laetsch R D."/>
            <person name="Stevens L."/>
            <person name="Kumar S."/>
            <person name="Blaxter L. M."/>
        </authorList>
    </citation>
    <scope>NUCLEOTIDE SEQUENCE [LARGE SCALE GENOMIC DNA]</scope>
</reference>
<name>A0A8S1EXT0_9PELO</name>
<proteinExistence type="predicted"/>
<dbReference type="EMBL" id="CADEPM010000005">
    <property type="protein sequence ID" value="CAB3406238.1"/>
    <property type="molecule type" value="Genomic_DNA"/>
</dbReference>
<dbReference type="PANTHER" id="PTHR21724">
    <property type="entry name" value="SHKT DOMAIN-CONTAINING PROTEIN"/>
    <property type="match status" value="1"/>
</dbReference>
<feature type="signal peptide" evidence="2">
    <location>
        <begin position="1"/>
        <end position="16"/>
    </location>
</feature>
<dbReference type="PROSITE" id="PS51670">
    <property type="entry name" value="SHKT"/>
    <property type="match status" value="2"/>
</dbReference>
<feature type="chain" id="PRO_5035852403" description="ShKT domain-containing protein" evidence="2">
    <location>
        <begin position="17"/>
        <end position="448"/>
    </location>
</feature>
<comment type="caution">
    <text evidence="4">The sequence shown here is derived from an EMBL/GenBank/DDBJ whole genome shotgun (WGS) entry which is preliminary data.</text>
</comment>
<dbReference type="AlphaFoldDB" id="A0A8S1EXT0"/>
<dbReference type="PANTHER" id="PTHR21724:SF106">
    <property type="entry name" value="SHKT DOMAIN-CONTAINING PROTEIN"/>
    <property type="match status" value="1"/>
</dbReference>
<keyword evidence="1" id="KW-1015">Disulfide bond</keyword>
<feature type="domain" description="ShKT" evidence="3">
    <location>
        <begin position="333"/>
        <end position="366"/>
    </location>
</feature>
<dbReference type="Pfam" id="PF01549">
    <property type="entry name" value="ShK"/>
    <property type="match status" value="5"/>
</dbReference>
<keyword evidence="5" id="KW-1185">Reference proteome</keyword>
<dbReference type="Gene3D" id="1.10.10.1940">
    <property type="match status" value="2"/>
</dbReference>
<accession>A0A8S1EXT0</accession>
<feature type="disulfide bond" evidence="1">
    <location>
        <begin position="341"/>
        <end position="359"/>
    </location>
</feature>
<dbReference type="Proteomes" id="UP000494206">
    <property type="component" value="Unassembled WGS sequence"/>
</dbReference>
<comment type="caution">
    <text evidence="1">Lacks conserved residue(s) required for the propagation of feature annotation.</text>
</comment>
<organism evidence="4 5">
    <name type="scientific">Caenorhabditis bovis</name>
    <dbReference type="NCBI Taxonomy" id="2654633"/>
    <lineage>
        <taxon>Eukaryota</taxon>
        <taxon>Metazoa</taxon>
        <taxon>Ecdysozoa</taxon>
        <taxon>Nematoda</taxon>
        <taxon>Chromadorea</taxon>
        <taxon>Rhabditida</taxon>
        <taxon>Rhabditina</taxon>
        <taxon>Rhabditomorpha</taxon>
        <taxon>Rhabditoidea</taxon>
        <taxon>Rhabditidae</taxon>
        <taxon>Peloderinae</taxon>
        <taxon>Caenorhabditis</taxon>
    </lineage>
</organism>
<keyword evidence="2" id="KW-0732">Signal</keyword>
<evidence type="ECO:0000259" key="3">
    <source>
        <dbReference type="PROSITE" id="PS51670"/>
    </source>
</evidence>
<sequence>MLIVLVLVAAAALAREECIDKSPYCNSNDCTVRPGYSLVYCRKTCGNCTEFCENSKFITCSDERKKDCDEMLSDYCPKLCGKCVATPTKRIKTVPVARPFGEMTSGTPKSPTVSPHVRFKPSTPRMLPNGTFINPPVPRYEKVRTNDAYEYYPQAKMEEILPEPQRIWPEPEPIRLIPYQLMQPYSTPFYGSSWPIDASGISSSIDVPRRSYQTRLFPEMGFLQSSRLTTPAADVQGLYYALMQQTTPNPYLLYPEQMNAIDPDGVKLIEPFSSPTSIDSDPQAIKNLITLLGCKDKDEVICRQITTETCLARPGYYLKLCPVKCKNCAGYQCIDSIKIDCAEVKAQGACKLAVAPEYCPRTCGMCQPPKELTENVSDCKDELDTCEQLAESGACDQEFSRPALRIYCAKTCGFCKPPQFYFSDSPLMSQLVLKRNKNSMNRRERFLG</sequence>
<dbReference type="InterPro" id="IPR003582">
    <property type="entry name" value="ShKT_dom"/>
</dbReference>